<dbReference type="InterPro" id="IPR045578">
    <property type="entry name" value="USP47_C"/>
</dbReference>
<dbReference type="KEGG" id="aqu:109585548"/>
<evidence type="ECO:0000313" key="3">
    <source>
        <dbReference type="Proteomes" id="UP000007879"/>
    </source>
</evidence>
<dbReference type="RefSeq" id="XP_019857231.1">
    <property type="nucleotide sequence ID" value="XM_020001672.1"/>
</dbReference>
<reference evidence="3" key="1">
    <citation type="journal article" date="2010" name="Nature">
        <title>The Amphimedon queenslandica genome and the evolution of animal complexity.</title>
        <authorList>
            <person name="Srivastava M."/>
            <person name="Simakov O."/>
            <person name="Chapman J."/>
            <person name="Fahey B."/>
            <person name="Gauthier M.E."/>
            <person name="Mitros T."/>
            <person name="Richards G.S."/>
            <person name="Conaco C."/>
            <person name="Dacre M."/>
            <person name="Hellsten U."/>
            <person name="Larroux C."/>
            <person name="Putnam N.H."/>
            <person name="Stanke M."/>
            <person name="Adamska M."/>
            <person name="Darling A."/>
            <person name="Degnan S.M."/>
            <person name="Oakley T.H."/>
            <person name="Plachetzki D.C."/>
            <person name="Zhai Y."/>
            <person name="Adamski M."/>
            <person name="Calcino A."/>
            <person name="Cummins S.F."/>
            <person name="Goodstein D.M."/>
            <person name="Harris C."/>
            <person name="Jackson D.J."/>
            <person name="Leys S.P."/>
            <person name="Shu S."/>
            <person name="Woodcroft B.J."/>
            <person name="Vervoort M."/>
            <person name="Kosik K.S."/>
            <person name="Manning G."/>
            <person name="Degnan B.M."/>
            <person name="Rokhsar D.S."/>
        </authorList>
    </citation>
    <scope>NUCLEOTIDE SEQUENCE [LARGE SCALE GENOMIC DNA]</scope>
</reference>
<feature type="domain" description="Ubiquitin carboxyl-terminal hydrolase 47 C-terminal" evidence="1">
    <location>
        <begin position="303"/>
        <end position="515"/>
    </location>
</feature>
<dbReference type="EnsemblMetazoa" id="XM_020001672.1">
    <property type="protein sequence ID" value="XP_019857231.1"/>
    <property type="gene ID" value="LOC109585548"/>
</dbReference>
<evidence type="ECO:0000259" key="1">
    <source>
        <dbReference type="Pfam" id="PF19718"/>
    </source>
</evidence>
<name>A0AAN0JKD4_AMPQE</name>
<dbReference type="Pfam" id="PF19718">
    <property type="entry name" value="USP47_C"/>
    <property type="match status" value="1"/>
</dbReference>
<proteinExistence type="predicted"/>
<organism evidence="2 3">
    <name type="scientific">Amphimedon queenslandica</name>
    <name type="common">Sponge</name>
    <dbReference type="NCBI Taxonomy" id="400682"/>
    <lineage>
        <taxon>Eukaryota</taxon>
        <taxon>Metazoa</taxon>
        <taxon>Porifera</taxon>
        <taxon>Demospongiae</taxon>
        <taxon>Heteroscleromorpha</taxon>
        <taxon>Haplosclerida</taxon>
        <taxon>Niphatidae</taxon>
        <taxon>Amphimedon</taxon>
    </lineage>
</organism>
<sequence length="527" mass="60588">YLWATEIGYSKLHADIAAGGFGGVGIPGIKLYARARFDLVVWKKTYTALDAMFSYVRDFPDRNSVSTLTYKRYIKIVGTLKVTLTGQISGQMNFNAFIGRLDNDFNMKASAKLETGPTLTVKREASFDTLLLSSTYHDLELSSHFYFSSLYSLYTHSHTVSFQLVYVLSNPKDYRKEYSDSLMYKYVGLPVNWILLNITLPPGPEATPTTTNEPEGEIIMKIISMENKGKERKIQVLVDKRITLTQFKEELVPLIGVPPTGFIVYEISGNEEYEMEELDEALEYSGSKLIVRLGRPLRKGEKRIKLYLLQVNNTEFCKYMMYTIYAEGTPVREFKKQIIEEAKVQGIDCVLELDKMRLRNKREVFPGSVYFDVEWIYTSTSMEMYVEPLTGPEKKYEAQIQVYVIRWRPSQCSVDPIEEIILDKIDPKHVIGKLSELSGVPVEYISFSKGGSFPVEISCLDIEKIKLKWYSINSSKYSLGLFGDGHVIYYKDNRETMKELTDKERSEIQEAEEARSVNLMFHHDKED</sequence>
<dbReference type="Proteomes" id="UP000007879">
    <property type="component" value="Unassembled WGS sequence"/>
</dbReference>
<keyword evidence="3" id="KW-1185">Reference proteome</keyword>
<dbReference type="GeneID" id="109585548"/>
<accession>A0AAN0JKD4</accession>
<reference evidence="2" key="2">
    <citation type="submission" date="2024-06" db="UniProtKB">
        <authorList>
            <consortium name="EnsemblMetazoa"/>
        </authorList>
    </citation>
    <scope>IDENTIFICATION</scope>
</reference>
<dbReference type="AlphaFoldDB" id="A0AAN0JKD4"/>
<evidence type="ECO:0000313" key="2">
    <source>
        <dbReference type="EnsemblMetazoa" id="XP_019857231.1"/>
    </source>
</evidence>
<protein>
    <recommendedName>
        <fullName evidence="1">Ubiquitin carboxyl-terminal hydrolase 47 C-terminal domain-containing protein</fullName>
    </recommendedName>
</protein>